<reference evidence="7" key="1">
    <citation type="journal article" date="2021" name="Open Biol.">
        <title>Shared evolutionary footprints suggest mitochondrial oxidative damage underlies multiple complex I losses in fungi.</title>
        <authorList>
            <person name="Schikora-Tamarit M.A."/>
            <person name="Marcet-Houben M."/>
            <person name="Nosek J."/>
            <person name="Gabaldon T."/>
        </authorList>
    </citation>
    <scope>NUCLEOTIDE SEQUENCE</scope>
    <source>
        <strain evidence="7">CBS6341</strain>
    </source>
</reference>
<accession>A0A9P8PU73</accession>
<dbReference type="OrthoDB" id="27537at2759"/>
<dbReference type="Pfam" id="PF00400">
    <property type="entry name" value="WD40"/>
    <property type="match status" value="3"/>
</dbReference>
<keyword evidence="3 6" id="KW-0853">WD repeat</keyword>
<dbReference type="InterPro" id="IPR037867">
    <property type="entry name" value="Swd2/WDR82"/>
</dbReference>
<feature type="repeat" description="WD" evidence="6">
    <location>
        <begin position="109"/>
        <end position="150"/>
    </location>
</feature>
<evidence type="ECO:0000313" key="7">
    <source>
        <dbReference type="EMBL" id="KAH3678493.1"/>
    </source>
</evidence>
<dbReference type="EMBL" id="JAEUBF010000443">
    <property type="protein sequence ID" value="KAH3678493.1"/>
    <property type="molecule type" value="Genomic_DNA"/>
</dbReference>
<evidence type="ECO:0000256" key="3">
    <source>
        <dbReference type="ARBA" id="ARBA00022574"/>
    </source>
</evidence>
<evidence type="ECO:0000256" key="2">
    <source>
        <dbReference type="ARBA" id="ARBA00005616"/>
    </source>
</evidence>
<comment type="similarity">
    <text evidence="2">Belongs to the WD repeat SWD2 family.</text>
</comment>
<dbReference type="Proteomes" id="UP000769528">
    <property type="component" value="Unassembled WGS sequence"/>
</dbReference>
<evidence type="ECO:0000256" key="6">
    <source>
        <dbReference type="PROSITE-ProRule" id="PRU00221"/>
    </source>
</evidence>
<dbReference type="SUPFAM" id="SSF50978">
    <property type="entry name" value="WD40 repeat-like"/>
    <property type="match status" value="1"/>
</dbReference>
<proteinExistence type="inferred from homology"/>
<dbReference type="PROSITE" id="PS50294">
    <property type="entry name" value="WD_REPEATS_REGION"/>
    <property type="match status" value="1"/>
</dbReference>
<dbReference type="InterPro" id="IPR001680">
    <property type="entry name" value="WD40_rpt"/>
</dbReference>
<evidence type="ECO:0000256" key="1">
    <source>
        <dbReference type="ARBA" id="ARBA00004123"/>
    </source>
</evidence>
<dbReference type="Gene3D" id="2.130.10.10">
    <property type="entry name" value="YVTN repeat-like/Quinoprotein amine dehydrogenase"/>
    <property type="match status" value="2"/>
</dbReference>
<evidence type="ECO:0000313" key="8">
    <source>
        <dbReference type="Proteomes" id="UP000769528"/>
    </source>
</evidence>
<dbReference type="PROSITE" id="PS00678">
    <property type="entry name" value="WD_REPEATS_1"/>
    <property type="match status" value="1"/>
</dbReference>
<dbReference type="PANTHER" id="PTHR19861:SF0">
    <property type="entry name" value="WD REPEAT-CONTAINING PROTEIN 82"/>
    <property type="match status" value="1"/>
</dbReference>
<dbReference type="InterPro" id="IPR036322">
    <property type="entry name" value="WD40_repeat_dom_sf"/>
</dbReference>
<feature type="repeat" description="WD" evidence="6">
    <location>
        <begin position="253"/>
        <end position="279"/>
    </location>
</feature>
<dbReference type="SMART" id="SM00320">
    <property type="entry name" value="WD40"/>
    <property type="match status" value="3"/>
</dbReference>
<organism evidence="7 8">
    <name type="scientific">Wickerhamomyces mucosus</name>
    <dbReference type="NCBI Taxonomy" id="1378264"/>
    <lineage>
        <taxon>Eukaryota</taxon>
        <taxon>Fungi</taxon>
        <taxon>Dikarya</taxon>
        <taxon>Ascomycota</taxon>
        <taxon>Saccharomycotina</taxon>
        <taxon>Saccharomycetes</taxon>
        <taxon>Phaffomycetales</taxon>
        <taxon>Wickerhamomycetaceae</taxon>
        <taxon>Wickerhamomyces</taxon>
    </lineage>
</organism>
<dbReference type="PROSITE" id="PS50082">
    <property type="entry name" value="WD_REPEATS_2"/>
    <property type="match status" value="2"/>
</dbReference>
<evidence type="ECO:0000256" key="5">
    <source>
        <dbReference type="ARBA" id="ARBA00023242"/>
    </source>
</evidence>
<dbReference type="AlphaFoldDB" id="A0A9P8PU73"/>
<gene>
    <name evidence="7" type="ORF">WICMUC_001510</name>
</gene>
<dbReference type="InterPro" id="IPR019775">
    <property type="entry name" value="WD40_repeat_CS"/>
</dbReference>
<dbReference type="GO" id="GO:0048188">
    <property type="term" value="C:Set1C/COMPASS complex"/>
    <property type="evidence" value="ECO:0007669"/>
    <property type="project" value="TreeGrafter"/>
</dbReference>
<keyword evidence="8" id="KW-1185">Reference proteome</keyword>
<dbReference type="GO" id="GO:0003682">
    <property type="term" value="F:chromatin binding"/>
    <property type="evidence" value="ECO:0007669"/>
    <property type="project" value="TreeGrafter"/>
</dbReference>
<keyword evidence="5" id="KW-0539">Nucleus</keyword>
<protein>
    <recommendedName>
        <fullName evidence="9">Anaphase-promoting complex subunit 4 WD40 domain-containing protein</fullName>
    </recommendedName>
</protein>
<evidence type="ECO:0008006" key="9">
    <source>
        <dbReference type="Google" id="ProtNLM"/>
    </source>
</evidence>
<dbReference type="PANTHER" id="PTHR19861">
    <property type="entry name" value="WD40 REPEAT PROTEIN SWD2"/>
    <property type="match status" value="1"/>
</dbReference>
<dbReference type="GO" id="GO:0016070">
    <property type="term" value="P:RNA metabolic process"/>
    <property type="evidence" value="ECO:0007669"/>
    <property type="project" value="UniProtKB-ARBA"/>
</dbReference>
<reference evidence="7" key="2">
    <citation type="submission" date="2021-01" db="EMBL/GenBank/DDBJ databases">
        <authorList>
            <person name="Schikora-Tamarit M.A."/>
        </authorList>
    </citation>
    <scope>NUCLEOTIDE SEQUENCE</scope>
    <source>
        <strain evidence="7">CBS6341</strain>
    </source>
</reference>
<sequence length="326" mass="36529">MSSQSIALTDSIYRSFQASKKFTFKDQQTITSLDYDDSGQFLISTSANETIELFDAMKGKPLKTIGSKKYGCHLAKFTHNSKTCIYASTKLDHTIRYLQFKDNSFLRYFKGHTAQVTSLEVSPTHDIFLTSSLDDTIRLWDVRASNQQALRPFKSPGIVSYDPSGLVVCISSLQNSKAQLYDVRSLENDPFQEFSLPVGFQWNKVEFSNDNKYILFSCTNGNHLIFDSFDCDIVAELSGMVAIPPSDFPYTGSASFTPDGKFVFSGNGNGTVSVWDLSNINGKGVTIQPICHLSGDNRPRNLIFNPKYLQFATADEELFFWLPDSV</sequence>
<comment type="subcellular location">
    <subcellularLocation>
        <location evidence="1">Nucleus</location>
    </subcellularLocation>
</comment>
<dbReference type="InterPro" id="IPR015943">
    <property type="entry name" value="WD40/YVTN_repeat-like_dom_sf"/>
</dbReference>
<name>A0A9P8PU73_9ASCO</name>
<evidence type="ECO:0000256" key="4">
    <source>
        <dbReference type="ARBA" id="ARBA00022737"/>
    </source>
</evidence>
<comment type="caution">
    <text evidence="7">The sequence shown here is derived from an EMBL/GenBank/DDBJ whole genome shotgun (WGS) entry which is preliminary data.</text>
</comment>
<keyword evidence="4" id="KW-0677">Repeat</keyword>